<reference evidence="1 4" key="2">
    <citation type="submission" date="2020-02" db="EMBL/GenBank/DDBJ databases">
        <title>WGS of Micromonospora spp. isolated from hot spring.</title>
        <authorList>
            <person name="Thawai C."/>
        </authorList>
    </citation>
    <scope>NUCLEOTIDE SEQUENCE [LARGE SCALE GENOMIC DNA]</scope>
    <source>
        <strain evidence="1 4">TMS7</strain>
    </source>
</reference>
<evidence type="ECO:0000313" key="4">
    <source>
        <dbReference type="Proteomes" id="UP000477779"/>
    </source>
</evidence>
<dbReference type="Proteomes" id="UP000402241">
    <property type="component" value="Chromosome"/>
</dbReference>
<name>A0AAJ3DLZ8_9ACTN</name>
<dbReference type="Proteomes" id="UP000477779">
    <property type="component" value="Unassembled WGS sequence"/>
</dbReference>
<dbReference type="RefSeq" id="WP_154228980.1">
    <property type="nucleotide sequence ID" value="NZ_CP045309.1"/>
</dbReference>
<keyword evidence="3" id="KW-1185">Reference proteome</keyword>
<protein>
    <submittedName>
        <fullName evidence="1">Uncharacterized protein</fullName>
    </submittedName>
</protein>
<evidence type="ECO:0000313" key="1">
    <source>
        <dbReference type="EMBL" id="NES31397.1"/>
    </source>
</evidence>
<proteinExistence type="predicted"/>
<gene>
    <name evidence="1" type="ORF">G3561_28050</name>
    <name evidence="2" type="ORF">GCE86_23800</name>
</gene>
<evidence type="ECO:0000313" key="3">
    <source>
        <dbReference type="Proteomes" id="UP000402241"/>
    </source>
</evidence>
<reference evidence="2 3" key="1">
    <citation type="submission" date="2019-10" db="EMBL/GenBank/DDBJ databases">
        <title>Genome Sequence of Micromonospora terminaliae DSM 101760.</title>
        <authorList>
            <person name="Guo L."/>
        </authorList>
    </citation>
    <scope>NUCLEOTIDE SEQUENCE [LARGE SCALE GENOMIC DNA]</scope>
    <source>
        <strain evidence="2 3">DSM 101760</strain>
    </source>
</reference>
<dbReference type="EMBL" id="JAAHBZ010000017">
    <property type="protein sequence ID" value="NES31397.1"/>
    <property type="molecule type" value="Genomic_DNA"/>
</dbReference>
<sequence length="188" mass="19501">MASDERIRGALLAGLAVVALVAGAGWWRAAAPVLGRTGPDPAPSTGAFLEPGVRVAVDPATGQVLPGPEADPDEPVVIEEKPDGVPRWRDVSHTVWREQSRLMPDGAPVTRRANASDGARFLLTVSCSGPGTVFVGFTGSSEDDTEQGLSCGGPADRVVVSARGGPLLVRFAAVRDQVDLDARLDALD</sequence>
<dbReference type="AlphaFoldDB" id="A0AAJ3DLZ8"/>
<evidence type="ECO:0000313" key="2">
    <source>
        <dbReference type="EMBL" id="QGL49784.1"/>
    </source>
</evidence>
<accession>A0AAJ3DLZ8</accession>
<organism evidence="1 4">
    <name type="scientific">Micromonospora terminaliae</name>
    <dbReference type="NCBI Taxonomy" id="1914461"/>
    <lineage>
        <taxon>Bacteria</taxon>
        <taxon>Bacillati</taxon>
        <taxon>Actinomycetota</taxon>
        <taxon>Actinomycetes</taxon>
        <taxon>Micromonosporales</taxon>
        <taxon>Micromonosporaceae</taxon>
        <taxon>Micromonospora</taxon>
    </lineage>
</organism>
<dbReference type="EMBL" id="CP045309">
    <property type="protein sequence ID" value="QGL49784.1"/>
    <property type="molecule type" value="Genomic_DNA"/>
</dbReference>